<keyword evidence="2" id="KW-0378">Hydrolase</keyword>
<sequence>MPELDIIEYANHITCIDTHYQRPELAACYLVESEGEAVFIDTGTSHTVPYLMDVLKAKGIQPSQVKYVIPTHVHLDHAGGAGELMRRLPNASLVIHPYGAKHMIDPSKLIAGATAVYGEEQFERQFGKLTSIPKERVIEAPDNTRLSFGNRELLILDTPGHARHHFCVYDAMGQAMFTGDTFGLSYREFDTEHGHFIMPTTTPVQFDPEAWQNTLERLITLSPERIYLTHYGEIGRPKEMAEKLSRYIEEFAAIARASSANPGEERVADIRNSLKDWMMDELKAHGCRQSPEIIEQRMSMDLKLDAQGLDVWLTRLEQA</sequence>
<name>A0A7Z0VMX7_9GAMM</name>
<dbReference type="InterPro" id="IPR037482">
    <property type="entry name" value="ST1585_MBL-fold"/>
</dbReference>
<evidence type="ECO:0000259" key="1">
    <source>
        <dbReference type="SMART" id="SM00849"/>
    </source>
</evidence>
<evidence type="ECO:0000313" key="3">
    <source>
        <dbReference type="Proteomes" id="UP000094769"/>
    </source>
</evidence>
<dbReference type="PANTHER" id="PTHR42951">
    <property type="entry name" value="METALLO-BETA-LACTAMASE DOMAIN-CONTAINING"/>
    <property type="match status" value="1"/>
</dbReference>
<dbReference type="AlphaFoldDB" id="A0A7Z0VMX7"/>
<dbReference type="SMART" id="SM00849">
    <property type="entry name" value="Lactamase_B"/>
    <property type="match status" value="1"/>
</dbReference>
<dbReference type="InterPro" id="IPR036866">
    <property type="entry name" value="RibonucZ/Hydroxyglut_hydro"/>
</dbReference>
<proteinExistence type="predicted"/>
<comment type="caution">
    <text evidence="2">The sequence shown here is derived from an EMBL/GenBank/DDBJ whole genome shotgun (WGS) entry which is preliminary data.</text>
</comment>
<gene>
    <name evidence="2" type="primary">attM</name>
    <name evidence="2" type="ORF">CODIS_11930</name>
</gene>
<dbReference type="PANTHER" id="PTHR42951:SF22">
    <property type="entry name" value="METALLO BETA-LACTAMASE SUPERFAMILY LIPOPROTEIN"/>
    <property type="match status" value="1"/>
</dbReference>
<dbReference type="EMBL" id="MARB01000005">
    <property type="protein sequence ID" value="ODJ88642.1"/>
    <property type="molecule type" value="Genomic_DNA"/>
</dbReference>
<dbReference type="OrthoDB" id="9802991at2"/>
<evidence type="ECO:0000313" key="2">
    <source>
        <dbReference type="EMBL" id="ODJ88642.1"/>
    </source>
</evidence>
<dbReference type="CDD" id="cd07726">
    <property type="entry name" value="ST1585-like_MBL-fold"/>
    <property type="match status" value="1"/>
</dbReference>
<dbReference type="SUPFAM" id="SSF56281">
    <property type="entry name" value="Metallo-hydrolase/oxidoreductase"/>
    <property type="match status" value="1"/>
</dbReference>
<reference evidence="2 3" key="1">
    <citation type="submission" date="2016-06" db="EMBL/GenBank/DDBJ databases">
        <title>Genome sequence of endosymbiont of Candidatus Endolucinida thiodiazotropha.</title>
        <authorList>
            <person name="Poehlein A."/>
            <person name="Koenig S."/>
            <person name="Heiden S.E."/>
            <person name="Thuermer A."/>
            <person name="Voget S."/>
            <person name="Daniel R."/>
            <person name="Markert S."/>
            <person name="Gros O."/>
            <person name="Schweder T."/>
        </authorList>
    </citation>
    <scope>NUCLEOTIDE SEQUENCE [LARGE SCALE GENOMIC DNA]</scope>
    <source>
        <strain evidence="2 3">COS</strain>
    </source>
</reference>
<dbReference type="Pfam" id="PF00753">
    <property type="entry name" value="Lactamase_B"/>
    <property type="match status" value="1"/>
</dbReference>
<keyword evidence="3" id="KW-1185">Reference proteome</keyword>
<dbReference type="RefSeq" id="WP_069122088.1">
    <property type="nucleotide sequence ID" value="NZ_MARB01000005.1"/>
</dbReference>
<dbReference type="GO" id="GO:0102007">
    <property type="term" value="F:acyl-L-homoserine-lactone lactonohydrolase activity"/>
    <property type="evidence" value="ECO:0007669"/>
    <property type="project" value="UniProtKB-EC"/>
</dbReference>
<organism evidence="2 3">
    <name type="scientific">Candidatus Thiodiazotropha endolucinida</name>
    <dbReference type="NCBI Taxonomy" id="1655433"/>
    <lineage>
        <taxon>Bacteria</taxon>
        <taxon>Pseudomonadati</taxon>
        <taxon>Pseudomonadota</taxon>
        <taxon>Gammaproteobacteria</taxon>
        <taxon>Chromatiales</taxon>
        <taxon>Sedimenticolaceae</taxon>
        <taxon>Candidatus Thiodiazotropha</taxon>
    </lineage>
</organism>
<dbReference type="InterPro" id="IPR050855">
    <property type="entry name" value="NDM-1-like"/>
</dbReference>
<feature type="domain" description="Metallo-beta-lactamase" evidence="1">
    <location>
        <begin position="25"/>
        <end position="230"/>
    </location>
</feature>
<protein>
    <submittedName>
        <fullName evidence="2">N-acyl homoserine lactonase AttM</fullName>
        <ecNumber evidence="2">3.1.1.81</ecNumber>
    </submittedName>
</protein>
<dbReference type="EC" id="3.1.1.81" evidence="2"/>
<dbReference type="Proteomes" id="UP000094769">
    <property type="component" value="Unassembled WGS sequence"/>
</dbReference>
<dbReference type="Gene3D" id="3.60.15.10">
    <property type="entry name" value="Ribonuclease Z/Hydroxyacylglutathione hydrolase-like"/>
    <property type="match status" value="1"/>
</dbReference>
<dbReference type="InterPro" id="IPR001279">
    <property type="entry name" value="Metallo-B-lactamas"/>
</dbReference>
<accession>A0A7Z0VMX7</accession>